<dbReference type="AlphaFoldDB" id="A0A099WSR0"/>
<dbReference type="RefSeq" id="WP_036848606.1">
    <property type="nucleotide sequence ID" value="NZ_JQJD01000003.1"/>
</dbReference>
<organism evidence="2 3">
    <name type="scientific">Porphyromonas cangingivalis</name>
    <dbReference type="NCBI Taxonomy" id="36874"/>
    <lineage>
        <taxon>Bacteria</taxon>
        <taxon>Pseudomonadati</taxon>
        <taxon>Bacteroidota</taxon>
        <taxon>Bacteroidia</taxon>
        <taxon>Bacteroidales</taxon>
        <taxon>Porphyromonadaceae</taxon>
        <taxon>Porphyromonas</taxon>
    </lineage>
</organism>
<dbReference type="STRING" id="36874.HQ34_09555"/>
<dbReference type="eggNOG" id="COG1030">
    <property type="taxonomic scope" value="Bacteria"/>
</dbReference>
<keyword evidence="1" id="KW-1133">Transmembrane helix</keyword>
<proteinExistence type="predicted"/>
<evidence type="ECO:0000313" key="2">
    <source>
        <dbReference type="EMBL" id="KGN83046.1"/>
    </source>
</evidence>
<dbReference type="GO" id="GO:0005886">
    <property type="term" value="C:plasma membrane"/>
    <property type="evidence" value="ECO:0007669"/>
    <property type="project" value="TreeGrafter"/>
</dbReference>
<accession>A0A099WSR0</accession>
<evidence type="ECO:0000256" key="1">
    <source>
        <dbReference type="SAM" id="Phobius"/>
    </source>
</evidence>
<protein>
    <submittedName>
        <fullName evidence="2">Uncharacterized protein</fullName>
    </submittedName>
</protein>
<name>A0A099WSR0_PORCN</name>
<feature type="transmembrane region" description="Helical" evidence="1">
    <location>
        <begin position="33"/>
        <end position="51"/>
    </location>
</feature>
<evidence type="ECO:0000313" key="3">
    <source>
        <dbReference type="Proteomes" id="UP000030125"/>
    </source>
</evidence>
<dbReference type="InterPro" id="IPR052165">
    <property type="entry name" value="Membrane_assoc_protease"/>
</dbReference>
<dbReference type="InterPro" id="IPR012340">
    <property type="entry name" value="NA-bd_OB-fold"/>
</dbReference>
<feature type="transmembrane region" description="Helical" evidence="1">
    <location>
        <begin position="57"/>
        <end position="76"/>
    </location>
</feature>
<dbReference type="PANTHER" id="PTHR33507">
    <property type="entry name" value="INNER MEMBRANE PROTEIN YBBJ"/>
    <property type="match status" value="1"/>
</dbReference>
<sequence>MELTTLYLIFTFVALAVVLMGLIEVFFIPGTGLLGILSAAVYVATIIYLWSLGQWGVLLLFVILSIVAFALGFFFLSKSKWVDKMSLSKRIEDKAVDLPNGLVVGAEGRAESRLALSGRVRVGNDIFEATSESGLIDEKTPIVVTRIERDKVFVQSR</sequence>
<reference evidence="2 3" key="1">
    <citation type="submission" date="2014-08" db="EMBL/GenBank/DDBJ databases">
        <title>Porphyromonas cangingivalis strain:COT-109_OH1386 Genome sequencing.</title>
        <authorList>
            <person name="Wallis C."/>
            <person name="Deusch O."/>
            <person name="O'Flynn C."/>
            <person name="Davis I."/>
            <person name="Jospin G."/>
            <person name="Darling A.E."/>
            <person name="Coil D.A."/>
            <person name="Alexiev A."/>
            <person name="Horsfall A."/>
            <person name="Kirkwood N."/>
            <person name="Harris S."/>
            <person name="Eisen J.A."/>
        </authorList>
    </citation>
    <scope>NUCLEOTIDE SEQUENCE [LARGE SCALE GENOMIC DNA]</scope>
    <source>
        <strain evidence="3">COT-109 OH1386</strain>
    </source>
</reference>
<gene>
    <name evidence="2" type="ORF">HQ35_01105</name>
</gene>
<keyword evidence="1" id="KW-0472">Membrane</keyword>
<comment type="caution">
    <text evidence="2">The sequence shown here is derived from an EMBL/GenBank/DDBJ whole genome shotgun (WGS) entry which is preliminary data.</text>
</comment>
<keyword evidence="3" id="KW-1185">Reference proteome</keyword>
<dbReference type="EMBL" id="JQJD01000003">
    <property type="protein sequence ID" value="KGN83046.1"/>
    <property type="molecule type" value="Genomic_DNA"/>
</dbReference>
<keyword evidence="1" id="KW-0812">Transmembrane</keyword>
<dbReference type="PANTHER" id="PTHR33507:SF3">
    <property type="entry name" value="INNER MEMBRANE PROTEIN YBBJ"/>
    <property type="match status" value="1"/>
</dbReference>
<dbReference type="Gene3D" id="2.40.50.140">
    <property type="entry name" value="Nucleic acid-binding proteins"/>
    <property type="match status" value="1"/>
</dbReference>
<dbReference type="OrthoDB" id="1014899at2"/>
<dbReference type="Proteomes" id="UP000030125">
    <property type="component" value="Unassembled WGS sequence"/>
</dbReference>
<feature type="transmembrane region" description="Helical" evidence="1">
    <location>
        <begin position="6"/>
        <end position="26"/>
    </location>
</feature>